<evidence type="ECO:0000313" key="10">
    <source>
        <dbReference type="Proteomes" id="UP000887568"/>
    </source>
</evidence>
<dbReference type="GO" id="GO:0005436">
    <property type="term" value="F:sodium:phosphate symporter activity"/>
    <property type="evidence" value="ECO:0007669"/>
    <property type="project" value="InterPro"/>
</dbReference>
<evidence type="ECO:0000256" key="6">
    <source>
        <dbReference type="ARBA" id="ARBA00023136"/>
    </source>
</evidence>
<dbReference type="OMA" id="VHYDAVN"/>
<dbReference type="NCBIfam" id="TIGR01013">
    <property type="entry name" value="2a58"/>
    <property type="match status" value="1"/>
</dbReference>
<comment type="similarity">
    <text evidence="2">Belongs to the SLC34A transporter family.</text>
</comment>
<dbReference type="NCBIfam" id="NF037997">
    <property type="entry name" value="Na_Pi_symport"/>
    <property type="match status" value="1"/>
</dbReference>
<keyword evidence="3" id="KW-1003">Cell membrane</keyword>
<comment type="subcellular location">
    <subcellularLocation>
        <location evidence="1">Apical cell membrane</location>
        <topology evidence="1">Multi-pass membrane protein</topology>
    </subcellularLocation>
</comment>
<keyword evidence="10" id="KW-1185">Reference proteome</keyword>
<dbReference type="Proteomes" id="UP000887568">
    <property type="component" value="Unplaced"/>
</dbReference>
<keyword evidence="4 8" id="KW-0812">Transmembrane</keyword>
<dbReference type="OrthoDB" id="76259at2759"/>
<feature type="transmembrane region" description="Helical" evidence="8">
    <location>
        <begin position="95"/>
        <end position="116"/>
    </location>
</feature>
<dbReference type="AlphaFoldDB" id="A0A914BT72"/>
<dbReference type="RefSeq" id="XP_038078722.1">
    <property type="nucleotide sequence ID" value="XM_038222794.1"/>
</dbReference>
<feature type="transmembrane region" description="Helical" evidence="8">
    <location>
        <begin position="408"/>
        <end position="427"/>
    </location>
</feature>
<evidence type="ECO:0000256" key="5">
    <source>
        <dbReference type="ARBA" id="ARBA00022989"/>
    </source>
</evidence>
<feature type="transmembrane region" description="Helical" evidence="8">
    <location>
        <begin position="481"/>
        <end position="502"/>
    </location>
</feature>
<evidence type="ECO:0000256" key="7">
    <source>
        <dbReference type="SAM" id="MobiDB-lite"/>
    </source>
</evidence>
<sequence>MTRTDDKEELVEEPADAGTGIRPNRLTSISRAAVRARKYSTSIKKRVRKTVDSFIDGGELNEEVDPWALTEIEQTSEPWSELTTKGKLYRVLVEWIGKPIAILILLYFFICSLDLMSSAFRLLGGKEAGEVFSESTLLNNPICGLMIGILATVLVQSSSTSTSIVVSIVSAGILQVEPAIFIVMGANIGTSVTNTIVSLAQSGNRNEFRRAFGAATIHDMFNWLAVICLLPLECATKYLYHFTQAIVDGLNVTTTEGSKVELLRVLTKPFAKKIIDIDSKVVAKIALGTIDPSEAKLLKEWCKKEKIAVLANTTMPPPTAAATAGVAGFTENPGMVTEYIEVGVERCSYLFANTGLSERGVGAILLILTLILLCTCLLLMVKLLNSILKGRMASVIKRVINADFPHPFGWLSGYLAILVGAGVTFLVQSSSVFTSALTPLVGLGVITLDRVYPMTLGSNIGTTATSLLAAMASSGDKLKNSIQIALCHLFFNISGILIWYPVPFMRKVPIFFAKALGNTTAKYRWFAIFYLIIMFFLLPLFVFGMSLISIWLLLAIGLPVLLLLIFIVIVNILQHKKPEVLPKKLRTWDSLPLWMHSLAPLDRLITRILHTLTRCCPCKKSPSDQDKDALPLHYSTTGDSSNGNLAVHYDAVNQRTSTLPLNSSHTNTETRTSAF</sequence>
<feature type="transmembrane region" description="Helical" evidence="8">
    <location>
        <begin position="548"/>
        <end position="573"/>
    </location>
</feature>
<dbReference type="PANTHER" id="PTHR10010">
    <property type="entry name" value="SOLUTE CARRIER FAMILY 34 SODIUM PHOSPHATE , MEMBER 2-RELATED"/>
    <property type="match status" value="1"/>
</dbReference>
<dbReference type="PANTHER" id="PTHR10010:SF46">
    <property type="entry name" value="SODIUM-DEPENDENT PHOSPHATE TRANSPORT PROTEIN 2B"/>
    <property type="match status" value="1"/>
</dbReference>
<protein>
    <submittedName>
        <fullName evidence="9">Uncharacterized protein</fullName>
    </submittedName>
</protein>
<dbReference type="Pfam" id="PF02690">
    <property type="entry name" value="Na_Pi_cotrans"/>
    <property type="match status" value="2"/>
</dbReference>
<proteinExistence type="inferred from homology"/>
<evidence type="ECO:0000256" key="1">
    <source>
        <dbReference type="ARBA" id="ARBA00004424"/>
    </source>
</evidence>
<evidence type="ECO:0000313" key="9">
    <source>
        <dbReference type="EnsemblMetazoa" id="XP_038078722.1"/>
    </source>
</evidence>
<keyword evidence="5 8" id="KW-1133">Transmembrane helix</keyword>
<dbReference type="InterPro" id="IPR003841">
    <property type="entry name" value="Na/Pi_transpt"/>
</dbReference>
<evidence type="ECO:0000256" key="4">
    <source>
        <dbReference type="ARBA" id="ARBA00022692"/>
    </source>
</evidence>
<organism evidence="9 10">
    <name type="scientific">Patiria miniata</name>
    <name type="common">Bat star</name>
    <name type="synonym">Asterina miniata</name>
    <dbReference type="NCBI Taxonomy" id="46514"/>
    <lineage>
        <taxon>Eukaryota</taxon>
        <taxon>Metazoa</taxon>
        <taxon>Echinodermata</taxon>
        <taxon>Eleutherozoa</taxon>
        <taxon>Asterozoa</taxon>
        <taxon>Asteroidea</taxon>
        <taxon>Valvatacea</taxon>
        <taxon>Valvatida</taxon>
        <taxon>Asterinidae</taxon>
        <taxon>Patiria</taxon>
    </lineage>
</organism>
<dbReference type="GeneID" id="119746037"/>
<dbReference type="EnsemblMetazoa" id="XM_038222794.1">
    <property type="protein sequence ID" value="XP_038078722.1"/>
    <property type="gene ID" value="LOC119746037"/>
</dbReference>
<keyword evidence="6 8" id="KW-0472">Membrane</keyword>
<evidence type="ECO:0000256" key="2">
    <source>
        <dbReference type="ARBA" id="ARBA00005808"/>
    </source>
</evidence>
<feature type="transmembrane region" description="Helical" evidence="8">
    <location>
        <begin position="363"/>
        <end position="388"/>
    </location>
</feature>
<feature type="region of interest" description="Disordered" evidence="7">
    <location>
        <begin position="1"/>
        <end position="20"/>
    </location>
</feature>
<dbReference type="GO" id="GO:0044341">
    <property type="term" value="P:sodium-dependent phosphate transport"/>
    <property type="evidence" value="ECO:0007669"/>
    <property type="project" value="InterPro"/>
</dbReference>
<evidence type="ECO:0000256" key="3">
    <source>
        <dbReference type="ARBA" id="ARBA00022475"/>
    </source>
</evidence>
<accession>A0A914BT72</accession>
<name>A0A914BT72_PATMI</name>
<dbReference type="GO" id="GO:0016324">
    <property type="term" value="C:apical plasma membrane"/>
    <property type="evidence" value="ECO:0007669"/>
    <property type="project" value="UniProtKB-SubCell"/>
</dbReference>
<feature type="transmembrane region" description="Helical" evidence="8">
    <location>
        <begin position="523"/>
        <end position="542"/>
    </location>
</feature>
<reference evidence="9" key="1">
    <citation type="submission" date="2022-11" db="UniProtKB">
        <authorList>
            <consortium name="EnsemblMetazoa"/>
        </authorList>
    </citation>
    <scope>IDENTIFICATION</scope>
</reference>
<evidence type="ECO:0000256" key="8">
    <source>
        <dbReference type="SAM" id="Phobius"/>
    </source>
</evidence>